<dbReference type="SUPFAM" id="SSF52833">
    <property type="entry name" value="Thioredoxin-like"/>
    <property type="match status" value="1"/>
</dbReference>
<keyword evidence="3" id="KW-1015">Disulfide bond</keyword>
<feature type="signal peptide" evidence="6">
    <location>
        <begin position="1"/>
        <end position="19"/>
    </location>
</feature>
<keyword evidence="4" id="KW-0676">Redox-active center</keyword>
<evidence type="ECO:0000313" key="8">
    <source>
        <dbReference type="EMBL" id="QGQ22450.1"/>
    </source>
</evidence>
<dbReference type="CDD" id="cd02966">
    <property type="entry name" value="TlpA_like_family"/>
    <property type="match status" value="1"/>
</dbReference>
<reference evidence="8 9" key="1">
    <citation type="submission" date="2019-09" db="EMBL/GenBank/DDBJ databases">
        <title>Gimesia benthica sp. nov., a novel bacterium isolated from deep-sea water of the Northwest Indian Ocean.</title>
        <authorList>
            <person name="Dai X."/>
        </authorList>
    </citation>
    <scope>NUCLEOTIDE SEQUENCE [LARGE SCALE GENOMIC DNA]</scope>
    <source>
        <strain evidence="8 9">E7</strain>
    </source>
</reference>
<feature type="region of interest" description="Disordered" evidence="5">
    <location>
        <begin position="21"/>
        <end position="50"/>
    </location>
</feature>
<accession>A0A6I6A8Z4</accession>
<dbReference type="GO" id="GO:0030313">
    <property type="term" value="C:cell envelope"/>
    <property type="evidence" value="ECO:0007669"/>
    <property type="project" value="UniProtKB-SubCell"/>
</dbReference>
<feature type="compositionally biased region" description="Low complexity" evidence="5">
    <location>
        <begin position="21"/>
        <end position="37"/>
    </location>
</feature>
<evidence type="ECO:0000256" key="2">
    <source>
        <dbReference type="ARBA" id="ARBA00022748"/>
    </source>
</evidence>
<evidence type="ECO:0000313" key="9">
    <source>
        <dbReference type="Proteomes" id="UP000427281"/>
    </source>
</evidence>
<feature type="domain" description="Thioredoxin" evidence="7">
    <location>
        <begin position="46"/>
        <end position="135"/>
    </location>
</feature>
<dbReference type="Gene3D" id="3.40.30.10">
    <property type="entry name" value="Glutaredoxin"/>
    <property type="match status" value="1"/>
</dbReference>
<evidence type="ECO:0000259" key="7">
    <source>
        <dbReference type="PROSITE" id="PS51352"/>
    </source>
</evidence>
<evidence type="ECO:0000256" key="5">
    <source>
        <dbReference type="SAM" id="MobiDB-lite"/>
    </source>
</evidence>
<dbReference type="PROSITE" id="PS51352">
    <property type="entry name" value="THIOREDOXIN_2"/>
    <property type="match status" value="1"/>
</dbReference>
<dbReference type="InterPro" id="IPR013766">
    <property type="entry name" value="Thioredoxin_domain"/>
</dbReference>
<comment type="subcellular location">
    <subcellularLocation>
        <location evidence="1">Cell envelope</location>
    </subcellularLocation>
</comment>
<dbReference type="KEGG" id="gim:F1728_07070"/>
<protein>
    <submittedName>
        <fullName evidence="8">Redoxin domain-containing protein</fullName>
    </submittedName>
</protein>
<sequence length="135" mass="14891">MSFKPLVFALSLSLLSACSQETPTADSTPEETPAAETAVEKTESPDPAIPGAQSFAENGVTAEIANWEQVQEFVQKQKGKVVVVDLWSTWCEPCIKEFPHLVELQKKYPEKVVCVSYNMNYDGSKDSPPNPIKRS</sequence>
<organism evidence="8 9">
    <name type="scientific">Gimesia benthica</name>
    <dbReference type="NCBI Taxonomy" id="2608982"/>
    <lineage>
        <taxon>Bacteria</taxon>
        <taxon>Pseudomonadati</taxon>
        <taxon>Planctomycetota</taxon>
        <taxon>Planctomycetia</taxon>
        <taxon>Planctomycetales</taxon>
        <taxon>Planctomycetaceae</taxon>
        <taxon>Gimesia</taxon>
    </lineage>
</organism>
<dbReference type="EMBL" id="CP043930">
    <property type="protein sequence ID" value="QGQ22450.1"/>
    <property type="molecule type" value="Genomic_DNA"/>
</dbReference>
<evidence type="ECO:0000256" key="3">
    <source>
        <dbReference type="ARBA" id="ARBA00023157"/>
    </source>
</evidence>
<evidence type="ECO:0000256" key="4">
    <source>
        <dbReference type="ARBA" id="ARBA00023284"/>
    </source>
</evidence>
<dbReference type="AlphaFoldDB" id="A0A6I6A8Z4"/>
<dbReference type="GO" id="GO:0017004">
    <property type="term" value="P:cytochrome complex assembly"/>
    <property type="evidence" value="ECO:0007669"/>
    <property type="project" value="UniProtKB-KW"/>
</dbReference>
<feature type="chain" id="PRO_5026027700" evidence="6">
    <location>
        <begin position="20"/>
        <end position="135"/>
    </location>
</feature>
<gene>
    <name evidence="8" type="ORF">F1728_07070</name>
</gene>
<dbReference type="Pfam" id="PF00085">
    <property type="entry name" value="Thioredoxin"/>
    <property type="match status" value="1"/>
</dbReference>
<evidence type="ECO:0000256" key="1">
    <source>
        <dbReference type="ARBA" id="ARBA00004196"/>
    </source>
</evidence>
<keyword evidence="6" id="KW-0732">Signal</keyword>
<dbReference type="PANTHER" id="PTHR42852:SF6">
    <property type="entry name" value="THIOL:DISULFIDE INTERCHANGE PROTEIN DSBE"/>
    <property type="match status" value="1"/>
</dbReference>
<proteinExistence type="predicted"/>
<name>A0A6I6A8Z4_9PLAN</name>
<dbReference type="PANTHER" id="PTHR42852">
    <property type="entry name" value="THIOL:DISULFIDE INTERCHANGE PROTEIN DSBE"/>
    <property type="match status" value="1"/>
</dbReference>
<evidence type="ECO:0000256" key="6">
    <source>
        <dbReference type="SAM" id="SignalP"/>
    </source>
</evidence>
<keyword evidence="2" id="KW-0201">Cytochrome c-type biogenesis</keyword>
<keyword evidence="9" id="KW-1185">Reference proteome</keyword>
<dbReference type="PROSITE" id="PS51257">
    <property type="entry name" value="PROKAR_LIPOPROTEIN"/>
    <property type="match status" value="1"/>
</dbReference>
<dbReference type="InterPro" id="IPR036249">
    <property type="entry name" value="Thioredoxin-like_sf"/>
</dbReference>
<dbReference type="InterPro" id="IPR050553">
    <property type="entry name" value="Thioredoxin_ResA/DsbE_sf"/>
</dbReference>
<dbReference type="Proteomes" id="UP000427281">
    <property type="component" value="Chromosome"/>
</dbReference>
<dbReference type="RefSeq" id="WP_155363526.1">
    <property type="nucleotide sequence ID" value="NZ_CP043930.1"/>
</dbReference>